<dbReference type="Proteomes" id="UP000077315">
    <property type="component" value="Unassembled WGS sequence"/>
</dbReference>
<evidence type="ECO:0000313" key="2">
    <source>
        <dbReference type="Proteomes" id="UP000077315"/>
    </source>
</evidence>
<dbReference type="GeneID" id="28993429"/>
<organism evidence="1 2">
    <name type="scientific">Phycomyces blakesleeanus (strain ATCC 8743b / DSM 1359 / FGSC 10004 / NBRC 33097 / NRRL 1555)</name>
    <dbReference type="NCBI Taxonomy" id="763407"/>
    <lineage>
        <taxon>Eukaryota</taxon>
        <taxon>Fungi</taxon>
        <taxon>Fungi incertae sedis</taxon>
        <taxon>Mucoromycota</taxon>
        <taxon>Mucoromycotina</taxon>
        <taxon>Mucoromycetes</taxon>
        <taxon>Mucorales</taxon>
        <taxon>Phycomycetaceae</taxon>
        <taxon>Phycomyces</taxon>
    </lineage>
</organism>
<accession>A0A167KN54</accession>
<keyword evidence="2" id="KW-1185">Reference proteome</keyword>
<dbReference type="OrthoDB" id="3261594at2759"/>
<sequence length="344" mass="39132">MNTNFPITRSSGSDSDFNEADYMNIAQEVFAFALSQQERIQNELNCDDRTFLIAIHNQDMASTEENDYEAFVTAGEVQSTGDPMDIEFESNYIESNKYRSKNYDSDSSNDYSPKAATLELLFMFIKNNVSRNVFDKCVKIVNKYMVECGLPTNSSFLSYYKMDMLLKEEYTVCTDVYDICKEGCTCFHVVEAGNQTFKVVSLSQQLKFKLRNNQERAKMAYGRSCIMGDHVGELLDVFNDNAFNSFDDTKMSATIIHVINLNIDPEERYESDNMMQLTIISGPKHPKNIGSFLEPIMKDLQMLATSDIWIQALTEQVNIKAHFIMATSDTPAVADLMNLVVGRK</sequence>
<gene>
    <name evidence="1" type="ORF">PHYBLDRAFT_150640</name>
</gene>
<dbReference type="AlphaFoldDB" id="A0A167KN54"/>
<dbReference type="VEuPathDB" id="FungiDB:PHYBLDRAFT_150640"/>
<dbReference type="RefSeq" id="XP_018286509.1">
    <property type="nucleotide sequence ID" value="XM_018432523.1"/>
</dbReference>
<dbReference type="InParanoid" id="A0A167KN54"/>
<evidence type="ECO:0000313" key="1">
    <source>
        <dbReference type="EMBL" id="OAD68469.1"/>
    </source>
</evidence>
<dbReference type="EMBL" id="KV440995">
    <property type="protein sequence ID" value="OAD68469.1"/>
    <property type="molecule type" value="Genomic_DNA"/>
</dbReference>
<reference evidence="2" key="1">
    <citation type="submission" date="2015-06" db="EMBL/GenBank/DDBJ databases">
        <title>Expansion of signal transduction pathways in fungi by whole-genome duplication.</title>
        <authorList>
            <consortium name="DOE Joint Genome Institute"/>
            <person name="Corrochano L.M."/>
            <person name="Kuo A."/>
            <person name="Marcet-Houben M."/>
            <person name="Polaino S."/>
            <person name="Salamov A."/>
            <person name="Villalobos J.M."/>
            <person name="Alvarez M.I."/>
            <person name="Avalos J."/>
            <person name="Benito E.P."/>
            <person name="Benoit I."/>
            <person name="Burger G."/>
            <person name="Camino L.P."/>
            <person name="Canovas D."/>
            <person name="Cerda-Olmedo E."/>
            <person name="Cheng J.-F."/>
            <person name="Dominguez A."/>
            <person name="Elias M."/>
            <person name="Eslava A.P."/>
            <person name="Glaser F."/>
            <person name="Grimwood J."/>
            <person name="Gutierrez G."/>
            <person name="Heitman J."/>
            <person name="Henrissat B."/>
            <person name="Iturriaga E.A."/>
            <person name="Lang B.F."/>
            <person name="Lavin J.L."/>
            <person name="Lee S."/>
            <person name="Li W."/>
            <person name="Lindquist E."/>
            <person name="Lopez-Garcia S."/>
            <person name="Luque E.M."/>
            <person name="Marcos A.T."/>
            <person name="Martin J."/>
            <person name="McCluskey K."/>
            <person name="Medina H.R."/>
            <person name="Miralles-Duran A."/>
            <person name="Miyazaki A."/>
            <person name="Munoz-Torres E."/>
            <person name="Oguiza J.A."/>
            <person name="Ohm R."/>
            <person name="Olmedo M."/>
            <person name="Orejas M."/>
            <person name="Ortiz-Castellanos L."/>
            <person name="Pisabarro A.G."/>
            <person name="Rodriguez-Romero J."/>
            <person name="Ruiz-Herrera J."/>
            <person name="Ruiz-Vazquez R."/>
            <person name="Sanz C."/>
            <person name="Schackwitz W."/>
            <person name="Schmutz J."/>
            <person name="Shahriari M."/>
            <person name="Shelest E."/>
            <person name="Silva-Franco F."/>
            <person name="Soanes D."/>
            <person name="Syed K."/>
            <person name="Tagua V.G."/>
            <person name="Talbot N.J."/>
            <person name="Thon M."/>
            <person name="De vries R.P."/>
            <person name="Wiebenga A."/>
            <person name="Yadav J.S."/>
            <person name="Braun E.L."/>
            <person name="Baker S."/>
            <person name="Garre V."/>
            <person name="Horwitz B."/>
            <person name="Torres-Martinez S."/>
            <person name="Idnurm A."/>
            <person name="Herrera-Estrella A."/>
            <person name="Gabaldon T."/>
            <person name="Grigoriev I.V."/>
        </authorList>
    </citation>
    <scope>NUCLEOTIDE SEQUENCE [LARGE SCALE GENOMIC DNA]</scope>
    <source>
        <strain evidence="2">NRRL 1555(-)</strain>
    </source>
</reference>
<name>A0A167KN54_PHYB8</name>
<dbReference type="Pfam" id="PF02992">
    <property type="entry name" value="Transposase_21"/>
    <property type="match status" value="1"/>
</dbReference>
<proteinExistence type="predicted"/>
<protein>
    <submittedName>
        <fullName evidence="1">Uncharacterized protein</fullName>
    </submittedName>
</protein>
<dbReference type="InterPro" id="IPR004242">
    <property type="entry name" value="Transposase_21"/>
</dbReference>